<accession>A0A845RJC5</accession>
<proteinExistence type="predicted"/>
<organism evidence="1 2">
    <name type="scientific">Anaerotruncus colihominis</name>
    <dbReference type="NCBI Taxonomy" id="169435"/>
    <lineage>
        <taxon>Bacteria</taxon>
        <taxon>Bacillati</taxon>
        <taxon>Bacillota</taxon>
        <taxon>Clostridia</taxon>
        <taxon>Eubacteriales</taxon>
        <taxon>Oscillospiraceae</taxon>
        <taxon>Anaerotruncus</taxon>
    </lineage>
</organism>
<dbReference type="Proteomes" id="UP000446348">
    <property type="component" value="Unassembled WGS sequence"/>
</dbReference>
<dbReference type="EMBL" id="QXWZ01000036">
    <property type="protein sequence ID" value="NBI80180.1"/>
    <property type="molecule type" value="Genomic_DNA"/>
</dbReference>
<sequence>MTASTNPRFFEKSLAKNFPAFLKKGLGEKLHTFFEKKVCQKTLVGCAANSGFGAAFIQAAPRSESGPVFI</sequence>
<dbReference type="AlphaFoldDB" id="A0A845RJC5"/>
<evidence type="ECO:0000313" key="1">
    <source>
        <dbReference type="EMBL" id="NBI80180.1"/>
    </source>
</evidence>
<protein>
    <submittedName>
        <fullName evidence="1">Uncharacterized protein</fullName>
    </submittedName>
</protein>
<name>A0A845RJC5_9FIRM</name>
<reference evidence="1 2" key="1">
    <citation type="submission" date="2018-08" db="EMBL/GenBank/DDBJ databases">
        <title>Murine metabolic-syndrome-specific gut microbial biobank.</title>
        <authorList>
            <person name="Liu C."/>
        </authorList>
    </citation>
    <scope>NUCLEOTIDE SEQUENCE [LARGE SCALE GENOMIC DNA]</scope>
    <source>
        <strain evidence="1 2">X69</strain>
    </source>
</reference>
<comment type="caution">
    <text evidence="1">The sequence shown here is derived from an EMBL/GenBank/DDBJ whole genome shotgun (WGS) entry which is preliminary data.</text>
</comment>
<gene>
    <name evidence="1" type="ORF">D3Z39_15190</name>
</gene>
<evidence type="ECO:0000313" key="2">
    <source>
        <dbReference type="Proteomes" id="UP000446348"/>
    </source>
</evidence>